<gene>
    <name evidence="2" type="ORF">ABENE_14925</name>
</gene>
<dbReference type="OrthoDB" id="5937621at2"/>
<dbReference type="PATRIC" id="fig|1121022.4.peg.3036"/>
<dbReference type="Pfam" id="PF10091">
    <property type="entry name" value="Glycoamylase"/>
    <property type="match status" value="1"/>
</dbReference>
<dbReference type="EMBL" id="AWGB01000032">
    <property type="protein sequence ID" value="ESQ89076.1"/>
    <property type="molecule type" value="Genomic_DNA"/>
</dbReference>
<dbReference type="Gene3D" id="1.50.10.140">
    <property type="match status" value="1"/>
</dbReference>
<accession>V4PLI6</accession>
<dbReference type="Proteomes" id="UP000017837">
    <property type="component" value="Unassembled WGS sequence"/>
</dbReference>
<organism evidence="2 3">
    <name type="scientific">Asticcacaulis benevestitus DSM 16100 = ATCC BAA-896</name>
    <dbReference type="NCBI Taxonomy" id="1121022"/>
    <lineage>
        <taxon>Bacteria</taxon>
        <taxon>Pseudomonadati</taxon>
        <taxon>Pseudomonadota</taxon>
        <taxon>Alphaproteobacteria</taxon>
        <taxon>Caulobacterales</taxon>
        <taxon>Caulobacteraceae</taxon>
        <taxon>Asticcacaulis</taxon>
    </lineage>
</organism>
<dbReference type="STRING" id="1121022.GCA_000376105_02248"/>
<sequence length="504" mass="55506">MVSRFGFERRSLLLGAGAAGLLAASGGGAATRKRSKTSRVAKPVVLDTVLADIHRRTFNYFWESANPVNGLSADNWPNPNFCSIAATGFALTAYCIGDDSGYVTREEATGRVVTSLRTLWNAPQGPEEAGMAGQKGFFYHFLDMDSGARFRNVELSSVDTALFLCGALTAAAYFDGDSAIEAEIRDLAMKIYDRVDWTFMMRDNGLVSMGWHPEKGLNGHDERGLIDRNWSRYNEGMLVYLLGVGARTHPLPAKAWQSWMATLEGNWGTHGGEPHLGFSPMFGHQYSHVWYDFRGIADAYMRGKGIDYFINSQRATVAQRNYAIKNPAGYRDYGPDIWGLTASRGPGNIKAMADGRMVEFHEYGARGPQTGDRESFDDGTIAPTAALGSIPFAPEICRQAAHAMVRRYGDDLYGWLGFYDAFNPTYGATGRTSTTGRVHARAGWVAREYLGIDQGPILAMLENYRSGLVWDRFNRSPLTRPLVKRAFLAAGFKPVAPTGAWLLT</sequence>
<evidence type="ECO:0000313" key="3">
    <source>
        <dbReference type="Proteomes" id="UP000017837"/>
    </source>
</evidence>
<reference evidence="2 3" key="1">
    <citation type="journal article" date="2014" name="Nature">
        <title>Sequential evolution of bacterial morphology by co-option of a developmental regulator.</title>
        <authorList>
            <person name="Jiang C."/>
            <person name="Brown P.J."/>
            <person name="Ducret A."/>
            <person name="Brun Y.V."/>
        </authorList>
    </citation>
    <scope>NUCLEOTIDE SEQUENCE [LARGE SCALE GENOMIC DNA]</scope>
    <source>
        <strain evidence="2 3">DSM 16100</strain>
    </source>
</reference>
<evidence type="ECO:0000259" key="1">
    <source>
        <dbReference type="Pfam" id="PF10091"/>
    </source>
</evidence>
<protein>
    <recommendedName>
        <fullName evidence="1">Glycoamylase-like domain-containing protein</fullName>
    </recommendedName>
</protein>
<dbReference type="PIRSF" id="PIRSF028431">
    <property type="entry name" value="UCP028431"/>
    <property type="match status" value="1"/>
</dbReference>
<name>V4PLI6_9CAUL</name>
<dbReference type="AlphaFoldDB" id="V4PLI6"/>
<comment type="caution">
    <text evidence="2">The sequence shown here is derived from an EMBL/GenBank/DDBJ whole genome shotgun (WGS) entry which is preliminary data.</text>
</comment>
<dbReference type="InterPro" id="IPR019282">
    <property type="entry name" value="Glycoamylase-like_cons_dom"/>
</dbReference>
<dbReference type="InterPro" id="IPR006311">
    <property type="entry name" value="TAT_signal"/>
</dbReference>
<evidence type="ECO:0000313" key="2">
    <source>
        <dbReference type="EMBL" id="ESQ89076.1"/>
    </source>
</evidence>
<proteinExistence type="predicted"/>
<feature type="domain" description="Glycoamylase-like" evidence="1">
    <location>
        <begin position="229"/>
        <end position="477"/>
    </location>
</feature>
<keyword evidence="3" id="KW-1185">Reference proteome</keyword>
<dbReference type="RefSeq" id="WP_018081914.1">
    <property type="nucleotide sequence ID" value="NZ_AQWM01000009.1"/>
</dbReference>
<dbReference type="PROSITE" id="PS51318">
    <property type="entry name" value="TAT"/>
    <property type="match status" value="1"/>
</dbReference>
<dbReference type="InterPro" id="IPR016883">
    <property type="entry name" value="UCP028431"/>
</dbReference>
<dbReference type="eggNOG" id="COG5368">
    <property type="taxonomic scope" value="Bacteria"/>
</dbReference>